<comment type="caution">
    <text evidence="1">The sequence shown here is derived from an EMBL/GenBank/DDBJ whole genome shotgun (WGS) entry which is preliminary data.</text>
</comment>
<accession>A0A444XL04</accession>
<dbReference type="SUPFAM" id="SSF56219">
    <property type="entry name" value="DNase I-like"/>
    <property type="match status" value="1"/>
</dbReference>
<keyword evidence="2" id="KW-1185">Reference proteome</keyword>
<sequence length="154" mass="17352">MYIISWNCGKAGSKSFHSLIQDMCKEYSASFIILLKTHVSGVKGKNIRDKIGLNGSFIVEATGHSGGIWCLWDDSIWNVCVLEHNNQLVHLKVSCNNSDFWLLSACYGSSQRVNRRALWSKIRSLADNINFSWCLLGTSMPYSMITKGKEDLIK</sequence>
<dbReference type="PANTHER" id="PTHR35218:SF9">
    <property type="entry name" value="ENDONUCLEASE_EXONUCLEASE_PHOSPHATASE DOMAIN-CONTAINING PROTEIN"/>
    <property type="match status" value="1"/>
</dbReference>
<protein>
    <recommendedName>
        <fullName evidence="3">Endonuclease/exonuclease/phosphatase domain-containing protein</fullName>
    </recommendedName>
</protein>
<proteinExistence type="predicted"/>
<dbReference type="AlphaFoldDB" id="A0A444XL04"/>
<dbReference type="InterPro" id="IPR036691">
    <property type="entry name" value="Endo/exonu/phosph_ase_sf"/>
</dbReference>
<evidence type="ECO:0000313" key="2">
    <source>
        <dbReference type="Proteomes" id="UP000289738"/>
    </source>
</evidence>
<evidence type="ECO:0008006" key="3">
    <source>
        <dbReference type="Google" id="ProtNLM"/>
    </source>
</evidence>
<dbReference type="Gene3D" id="3.60.10.10">
    <property type="entry name" value="Endonuclease/exonuclease/phosphatase"/>
    <property type="match status" value="1"/>
</dbReference>
<dbReference type="Proteomes" id="UP000289738">
    <property type="component" value="Chromosome B09"/>
</dbReference>
<gene>
    <name evidence="1" type="ORF">Ahy_B09g096486</name>
</gene>
<dbReference type="PANTHER" id="PTHR35218">
    <property type="entry name" value="RNASE H DOMAIN-CONTAINING PROTEIN"/>
    <property type="match status" value="1"/>
</dbReference>
<reference evidence="1 2" key="1">
    <citation type="submission" date="2019-01" db="EMBL/GenBank/DDBJ databases">
        <title>Sequencing of cultivated peanut Arachis hypogaea provides insights into genome evolution and oil improvement.</title>
        <authorList>
            <person name="Chen X."/>
        </authorList>
    </citation>
    <scope>NUCLEOTIDE SEQUENCE [LARGE SCALE GENOMIC DNA]</scope>
    <source>
        <strain evidence="2">cv. Fuhuasheng</strain>
        <tissue evidence="1">Leaves</tissue>
    </source>
</reference>
<dbReference type="EMBL" id="SDMP01000019">
    <property type="protein sequence ID" value="RYQ90369.1"/>
    <property type="molecule type" value="Genomic_DNA"/>
</dbReference>
<name>A0A444XL04_ARAHY</name>
<organism evidence="1 2">
    <name type="scientific">Arachis hypogaea</name>
    <name type="common">Peanut</name>
    <dbReference type="NCBI Taxonomy" id="3818"/>
    <lineage>
        <taxon>Eukaryota</taxon>
        <taxon>Viridiplantae</taxon>
        <taxon>Streptophyta</taxon>
        <taxon>Embryophyta</taxon>
        <taxon>Tracheophyta</taxon>
        <taxon>Spermatophyta</taxon>
        <taxon>Magnoliopsida</taxon>
        <taxon>eudicotyledons</taxon>
        <taxon>Gunneridae</taxon>
        <taxon>Pentapetalae</taxon>
        <taxon>rosids</taxon>
        <taxon>fabids</taxon>
        <taxon>Fabales</taxon>
        <taxon>Fabaceae</taxon>
        <taxon>Papilionoideae</taxon>
        <taxon>50 kb inversion clade</taxon>
        <taxon>dalbergioids sensu lato</taxon>
        <taxon>Dalbergieae</taxon>
        <taxon>Pterocarpus clade</taxon>
        <taxon>Arachis</taxon>
    </lineage>
</organism>
<evidence type="ECO:0000313" key="1">
    <source>
        <dbReference type="EMBL" id="RYQ90369.1"/>
    </source>
</evidence>